<comment type="caution">
    <text evidence="1">The sequence shown here is derived from an EMBL/GenBank/DDBJ whole genome shotgun (WGS) entry which is preliminary data.</text>
</comment>
<proteinExistence type="predicted"/>
<organism evidence="1 2">
    <name type="scientific">Volvox africanus</name>
    <dbReference type="NCBI Taxonomy" id="51714"/>
    <lineage>
        <taxon>Eukaryota</taxon>
        <taxon>Viridiplantae</taxon>
        <taxon>Chlorophyta</taxon>
        <taxon>core chlorophytes</taxon>
        <taxon>Chlorophyceae</taxon>
        <taxon>CS clade</taxon>
        <taxon>Chlamydomonadales</taxon>
        <taxon>Volvocaceae</taxon>
        <taxon>Volvox</taxon>
    </lineage>
</organism>
<evidence type="ECO:0000313" key="2">
    <source>
        <dbReference type="Proteomes" id="UP001165090"/>
    </source>
</evidence>
<evidence type="ECO:0008006" key="3">
    <source>
        <dbReference type="Google" id="ProtNLM"/>
    </source>
</evidence>
<reference evidence="1 2" key="1">
    <citation type="journal article" date="2023" name="IScience">
        <title>Expanded male sex-determining region conserved during the evolution of homothallism in the green alga Volvox.</title>
        <authorList>
            <person name="Yamamoto K."/>
            <person name="Matsuzaki R."/>
            <person name="Mahakham W."/>
            <person name="Heman W."/>
            <person name="Sekimoto H."/>
            <person name="Kawachi M."/>
            <person name="Minakuchi Y."/>
            <person name="Toyoda A."/>
            <person name="Nozaki H."/>
        </authorList>
    </citation>
    <scope>NUCLEOTIDE SEQUENCE [LARGE SCALE GENOMIC DNA]</scope>
    <source>
        <strain evidence="1 2">NIES-4468</strain>
    </source>
</reference>
<protein>
    <recommendedName>
        <fullName evidence="3">Retrotransposon gag domain-containing protein</fullName>
    </recommendedName>
</protein>
<dbReference type="EMBL" id="BSDZ01000101">
    <property type="protein sequence ID" value="GLI70903.1"/>
    <property type="molecule type" value="Genomic_DNA"/>
</dbReference>
<accession>A0ABQ5SNA4</accession>
<name>A0ABQ5SNA4_9CHLO</name>
<gene>
    <name evidence="1" type="ORF">VaNZ11_015929</name>
</gene>
<evidence type="ECO:0000313" key="1">
    <source>
        <dbReference type="EMBL" id="GLI70903.1"/>
    </source>
</evidence>
<sequence length="138" mass="16262">MELREKGVCHHLYGDELMGLSIPVPKLCISHEVKQRNVERSTAYATRAYLRDVRMYLQLVHNGDRDDVRCLFVRNTLEGMAKTWYDQWTIARENFTFDELTVALLARFAPEVQLRIEAYQTLVRGSYRMRSNEMIPAY</sequence>
<dbReference type="Proteomes" id="UP001165090">
    <property type="component" value="Unassembled WGS sequence"/>
</dbReference>
<keyword evidence="2" id="KW-1185">Reference proteome</keyword>